<reference evidence="2" key="1">
    <citation type="journal article" date="2009" name="PLoS Genet.">
        <title>Organised genome dynamics in the Escherichia coli species results in highly diverse adaptive paths.</title>
        <authorList>
            <person name="Touchon M."/>
            <person name="Hoede C."/>
            <person name="Tenaillon O."/>
            <person name="Barbe V."/>
            <person name="Baeriswyl S."/>
            <person name="Bidet P."/>
            <person name="Bingen E."/>
            <person name="Bonacorsi S."/>
            <person name="Bouchier C."/>
            <person name="Bouvet O."/>
            <person name="Calteau A."/>
            <person name="Chiapello H."/>
            <person name="Clermont O."/>
            <person name="Cruveiller S."/>
            <person name="Danchin A."/>
            <person name="Diard M."/>
            <person name="Dossat C."/>
            <person name="Karoui M.E."/>
            <person name="Frapy E."/>
            <person name="Garry L."/>
            <person name="Ghigo J.M."/>
            <person name="Gilles A.M."/>
            <person name="Johnson J."/>
            <person name="Le Bouguenec C."/>
            <person name="Lescat M."/>
            <person name="Mangenot S."/>
            <person name="Martinez-Jehanne V."/>
            <person name="Matic I."/>
            <person name="Nassif X."/>
            <person name="Oztas S."/>
            <person name="Petit M.A."/>
            <person name="Pichon C."/>
            <person name="Rouy Z."/>
            <person name="Ruf C.S."/>
            <person name="Schneider D."/>
            <person name="Tourret J."/>
            <person name="Vacherie B."/>
            <person name="Vallenet D."/>
            <person name="Medigue C."/>
            <person name="Rocha E.P.C."/>
            <person name="Denamur E."/>
        </authorList>
    </citation>
    <scope>NUCLEOTIDE SEQUENCE [LARGE SCALE GENOMIC DNA]</scope>
    <source>
        <strain evidence="2">S88 / ExPEC</strain>
    </source>
</reference>
<name>B7MH10_ECO45</name>
<accession>B7MH10</accession>
<evidence type="ECO:0000313" key="2">
    <source>
        <dbReference type="Proteomes" id="UP000000747"/>
    </source>
</evidence>
<protein>
    <submittedName>
        <fullName evidence="1">Regulatory protein N</fullName>
    </submittedName>
</protein>
<dbReference type="EMBL" id="CU928161">
    <property type="protein sequence ID" value="CAR03819.2"/>
    <property type="molecule type" value="Genomic_DNA"/>
</dbReference>
<sequence length="130" mass="14741">MARCSFCPSVRGARNHFAITINSKVVSSEVNMTVVITYLADDNARNRRRARRQAQREQAMQEQRLARKIALKLSGCVRADKAASLGILRCKKADEVESKQNRIYYRKPRSEMGVTCVGRQKMKLGSKPLI</sequence>
<keyword evidence="2" id="KW-1185">Reference proteome</keyword>
<dbReference type="KEGG" id="ecz:ECS88_2544"/>
<gene>
    <name evidence="1" type="primary">N</name>
    <name evidence="1" type="ordered locus">ECS88_2544</name>
</gene>
<dbReference type="AlphaFoldDB" id="B7MH10"/>
<dbReference type="HOGENOM" id="CLU_153121_0_0_6"/>
<dbReference type="Proteomes" id="UP000000747">
    <property type="component" value="Chromosome"/>
</dbReference>
<organism evidence="1 2">
    <name type="scientific">Escherichia coli O45:K1 (strain S88 / ExPEC)</name>
    <dbReference type="NCBI Taxonomy" id="585035"/>
    <lineage>
        <taxon>Bacteria</taxon>
        <taxon>Pseudomonadati</taxon>
        <taxon>Pseudomonadota</taxon>
        <taxon>Gammaproteobacteria</taxon>
        <taxon>Enterobacterales</taxon>
        <taxon>Enterobacteriaceae</taxon>
        <taxon>Escherichia</taxon>
    </lineage>
</organism>
<proteinExistence type="predicted"/>
<evidence type="ECO:0000313" key="1">
    <source>
        <dbReference type="EMBL" id="CAR03819.2"/>
    </source>
</evidence>